<proteinExistence type="predicted"/>
<evidence type="ECO:0000313" key="2">
    <source>
        <dbReference type="Proteomes" id="UP000054337"/>
    </source>
</evidence>
<accession>W7EF62</accession>
<protein>
    <submittedName>
        <fullName evidence="1">Uncharacterized protein</fullName>
    </submittedName>
</protein>
<dbReference type="Proteomes" id="UP000054337">
    <property type="component" value="Unassembled WGS sequence"/>
</dbReference>
<keyword evidence="2" id="KW-1185">Reference proteome</keyword>
<dbReference type="EMBL" id="KI968750">
    <property type="protein sequence ID" value="EUN25549.1"/>
    <property type="molecule type" value="Genomic_DNA"/>
</dbReference>
<dbReference type="AlphaFoldDB" id="W7EF62"/>
<gene>
    <name evidence="1" type="ORF">COCVIDRAFT_103179</name>
</gene>
<reference evidence="1 2" key="1">
    <citation type="journal article" date="2013" name="PLoS Genet.">
        <title>Comparative genome structure, secondary metabolite, and effector coding capacity across Cochliobolus pathogens.</title>
        <authorList>
            <person name="Condon B.J."/>
            <person name="Leng Y."/>
            <person name="Wu D."/>
            <person name="Bushley K.E."/>
            <person name="Ohm R.A."/>
            <person name="Otillar R."/>
            <person name="Martin J."/>
            <person name="Schackwitz W."/>
            <person name="Grimwood J."/>
            <person name="MohdZainudin N."/>
            <person name="Xue C."/>
            <person name="Wang R."/>
            <person name="Manning V.A."/>
            <person name="Dhillon B."/>
            <person name="Tu Z.J."/>
            <person name="Steffenson B.J."/>
            <person name="Salamov A."/>
            <person name="Sun H."/>
            <person name="Lowry S."/>
            <person name="LaButti K."/>
            <person name="Han J."/>
            <person name="Copeland A."/>
            <person name="Lindquist E."/>
            <person name="Barry K."/>
            <person name="Schmutz J."/>
            <person name="Baker S.E."/>
            <person name="Ciuffetti L.M."/>
            <person name="Grigoriev I.V."/>
            <person name="Zhong S."/>
            <person name="Turgeon B.G."/>
        </authorList>
    </citation>
    <scope>NUCLEOTIDE SEQUENCE [LARGE SCALE GENOMIC DNA]</scope>
    <source>
        <strain evidence="1 2">FI3</strain>
    </source>
</reference>
<feature type="non-terminal residue" evidence="1">
    <location>
        <position position="1"/>
    </location>
</feature>
<dbReference type="RefSeq" id="XP_014555129.1">
    <property type="nucleotide sequence ID" value="XM_014699643.1"/>
</dbReference>
<evidence type="ECO:0000313" key="1">
    <source>
        <dbReference type="EMBL" id="EUN25549.1"/>
    </source>
</evidence>
<name>W7EF62_BIPV3</name>
<dbReference type="GeneID" id="26248502"/>
<dbReference type="HOGENOM" id="CLU_1288804_0_0_1"/>
<sequence length="173" mass="19371">QTACLPSSPVLGCQSTTYIGIDTNPTQSFRNPVSAGTHLEQQMNMIQFNIGARAARIRELKKARPTLGYRDNVDVEALLRHLRQEQSEAQMRLWKKSQEKWLHDYMAKGRNLGLVAPGTAYAVQDAKKGCWVRPGPRRFDVTCLSDVDGENEKKGCCLAQGEWVGDLLLNALR</sequence>
<organism evidence="1 2">
    <name type="scientific">Bipolaris victoriae (strain FI3)</name>
    <name type="common">Victoria blight of oats agent</name>
    <name type="synonym">Cochliobolus victoriae</name>
    <dbReference type="NCBI Taxonomy" id="930091"/>
    <lineage>
        <taxon>Eukaryota</taxon>
        <taxon>Fungi</taxon>
        <taxon>Dikarya</taxon>
        <taxon>Ascomycota</taxon>
        <taxon>Pezizomycotina</taxon>
        <taxon>Dothideomycetes</taxon>
        <taxon>Pleosporomycetidae</taxon>
        <taxon>Pleosporales</taxon>
        <taxon>Pleosporineae</taxon>
        <taxon>Pleosporaceae</taxon>
        <taxon>Bipolaris</taxon>
    </lineage>
</organism>